<accession>A0A8C9NAX2</accession>
<evidence type="ECO:0000313" key="3">
    <source>
        <dbReference type="Proteomes" id="UP000694409"/>
    </source>
</evidence>
<organism evidence="2 3">
    <name type="scientific">Serinus canaria</name>
    <name type="common">Island canary</name>
    <name type="synonym">Fringilla canaria</name>
    <dbReference type="NCBI Taxonomy" id="9135"/>
    <lineage>
        <taxon>Eukaryota</taxon>
        <taxon>Metazoa</taxon>
        <taxon>Chordata</taxon>
        <taxon>Craniata</taxon>
        <taxon>Vertebrata</taxon>
        <taxon>Euteleostomi</taxon>
        <taxon>Archelosauria</taxon>
        <taxon>Archosauria</taxon>
        <taxon>Dinosauria</taxon>
        <taxon>Saurischia</taxon>
        <taxon>Theropoda</taxon>
        <taxon>Coelurosauria</taxon>
        <taxon>Aves</taxon>
        <taxon>Neognathae</taxon>
        <taxon>Neoaves</taxon>
        <taxon>Telluraves</taxon>
        <taxon>Australaves</taxon>
        <taxon>Passeriformes</taxon>
        <taxon>Passeroidea</taxon>
        <taxon>Fringillidae</taxon>
        <taxon>Carduelinae</taxon>
        <taxon>Serinus</taxon>
    </lineage>
</organism>
<evidence type="ECO:0000313" key="2">
    <source>
        <dbReference type="Ensembl" id="ENSSCAP00000016051.1"/>
    </source>
</evidence>
<reference evidence="2" key="1">
    <citation type="submission" date="2025-08" db="UniProtKB">
        <authorList>
            <consortium name="Ensembl"/>
        </authorList>
    </citation>
    <scope>IDENTIFICATION</scope>
</reference>
<dbReference type="Proteomes" id="UP000694409">
    <property type="component" value="Unassembled WGS sequence"/>
</dbReference>
<sequence length="216" mass="22963">MSLGAGASRPAPAADTPALAFPLGGLGWTAETAALADTLPWRLKQASGNRVGALCTYSGFLGLPSLSVLRNRSVPVSSLAQKPKPWQSHRLSPPSPAHSAASGTIFQIVLQNSFLASVCLSGESRAVPRRGVAGAPRATGCRPPGEPGRRSACPRWPFRPALREGPGVSSPFLLRRIGLTVWDERYLRLGKHPSPSSERSVVRSPLTLICIKCWRS</sequence>
<feature type="region of interest" description="Disordered" evidence="1">
    <location>
        <begin position="79"/>
        <end position="98"/>
    </location>
</feature>
<protein>
    <submittedName>
        <fullName evidence="2">Uncharacterized protein</fullName>
    </submittedName>
</protein>
<dbReference type="Ensembl" id="ENSSCAT00000017999.1">
    <property type="protein sequence ID" value="ENSSCAP00000016051.1"/>
    <property type="gene ID" value="ENSSCAG00000011771.1"/>
</dbReference>
<evidence type="ECO:0000256" key="1">
    <source>
        <dbReference type="SAM" id="MobiDB-lite"/>
    </source>
</evidence>
<proteinExistence type="predicted"/>
<name>A0A8C9NAX2_SERCA</name>
<keyword evidence="3" id="KW-1185">Reference proteome</keyword>
<reference evidence="2" key="2">
    <citation type="submission" date="2025-09" db="UniProtKB">
        <authorList>
            <consortium name="Ensembl"/>
        </authorList>
    </citation>
    <scope>IDENTIFICATION</scope>
</reference>
<dbReference type="AlphaFoldDB" id="A0A8C9NAX2"/>